<dbReference type="RefSeq" id="WP_183352706.1">
    <property type="nucleotide sequence ID" value="NZ_BLXX01000001.1"/>
</dbReference>
<keyword evidence="1" id="KW-0812">Transmembrane</keyword>
<accession>A0A6V8MD65</accession>
<comment type="caution">
    <text evidence="2">The sequence shown here is derived from an EMBL/GenBank/DDBJ whole genome shotgun (WGS) entry which is preliminary data.</text>
</comment>
<protein>
    <submittedName>
        <fullName evidence="2">Uncharacterized protein</fullName>
    </submittedName>
</protein>
<keyword evidence="1" id="KW-0472">Membrane</keyword>
<feature type="transmembrane region" description="Helical" evidence="1">
    <location>
        <begin position="49"/>
        <end position="71"/>
    </location>
</feature>
<sequence length="75" mass="7929">MVKDKKGLILGISALVTFVVGGLATFAGLALLGFMKHKDVLGLGDGRSIGVSLIIMGLFGSIVGVLMMRFCRNRF</sequence>
<reference evidence="3" key="1">
    <citation type="submission" date="2020-06" db="EMBL/GenBank/DDBJ databases">
        <title>Draft genomic sequence of Geomonas sp. Red330.</title>
        <authorList>
            <person name="Itoh H."/>
            <person name="Zhenxing X."/>
            <person name="Ushijima N."/>
            <person name="Masuda Y."/>
            <person name="Shiratori Y."/>
            <person name="Senoo K."/>
        </authorList>
    </citation>
    <scope>NUCLEOTIDE SEQUENCE [LARGE SCALE GENOMIC DNA]</scope>
    <source>
        <strain evidence="3">Red330</strain>
    </source>
</reference>
<feature type="transmembrane region" description="Helical" evidence="1">
    <location>
        <begin position="7"/>
        <end position="29"/>
    </location>
</feature>
<keyword evidence="3" id="KW-1185">Reference proteome</keyword>
<keyword evidence="1" id="KW-1133">Transmembrane helix</keyword>
<gene>
    <name evidence="2" type="ORF">GMST_01690</name>
</gene>
<dbReference type="EMBL" id="BLXX01000001">
    <property type="protein sequence ID" value="GFO57844.1"/>
    <property type="molecule type" value="Genomic_DNA"/>
</dbReference>
<evidence type="ECO:0000313" key="3">
    <source>
        <dbReference type="Proteomes" id="UP000556026"/>
    </source>
</evidence>
<dbReference type="AlphaFoldDB" id="A0A6V8MD65"/>
<dbReference type="Proteomes" id="UP000556026">
    <property type="component" value="Unassembled WGS sequence"/>
</dbReference>
<organism evidence="2 3">
    <name type="scientific">Geomonas silvestris</name>
    <dbReference type="NCBI Taxonomy" id="2740184"/>
    <lineage>
        <taxon>Bacteria</taxon>
        <taxon>Pseudomonadati</taxon>
        <taxon>Thermodesulfobacteriota</taxon>
        <taxon>Desulfuromonadia</taxon>
        <taxon>Geobacterales</taxon>
        <taxon>Geobacteraceae</taxon>
        <taxon>Geomonas</taxon>
    </lineage>
</organism>
<name>A0A6V8MD65_9BACT</name>
<evidence type="ECO:0000313" key="2">
    <source>
        <dbReference type="EMBL" id="GFO57844.1"/>
    </source>
</evidence>
<proteinExistence type="predicted"/>
<evidence type="ECO:0000256" key="1">
    <source>
        <dbReference type="SAM" id="Phobius"/>
    </source>
</evidence>